<name>A0A9W6LQI9_9HYPH</name>
<dbReference type="EMBL" id="BSEC01000001">
    <property type="protein sequence ID" value="GLI91595.1"/>
    <property type="molecule type" value="Genomic_DNA"/>
</dbReference>
<gene>
    <name evidence="1" type="ORF">LMG27198_05870</name>
</gene>
<evidence type="ECO:0008006" key="3">
    <source>
        <dbReference type="Google" id="ProtNLM"/>
    </source>
</evidence>
<dbReference type="InterPro" id="IPR011990">
    <property type="entry name" value="TPR-like_helical_dom_sf"/>
</dbReference>
<accession>A0A9W6LQI9</accession>
<dbReference type="AlphaFoldDB" id="A0A9W6LQI9"/>
<dbReference type="RefSeq" id="WP_281800310.1">
    <property type="nucleotide sequence ID" value="NZ_BSEC01000001.1"/>
</dbReference>
<comment type="caution">
    <text evidence="1">The sequence shown here is derived from an EMBL/GenBank/DDBJ whole genome shotgun (WGS) entry which is preliminary data.</text>
</comment>
<organism evidence="1 2">
    <name type="scientific">Methylocystis echinoides</name>
    <dbReference type="NCBI Taxonomy" id="29468"/>
    <lineage>
        <taxon>Bacteria</taxon>
        <taxon>Pseudomonadati</taxon>
        <taxon>Pseudomonadota</taxon>
        <taxon>Alphaproteobacteria</taxon>
        <taxon>Hyphomicrobiales</taxon>
        <taxon>Methylocystaceae</taxon>
        <taxon>Methylocystis</taxon>
    </lineage>
</organism>
<evidence type="ECO:0000313" key="2">
    <source>
        <dbReference type="Proteomes" id="UP001144323"/>
    </source>
</evidence>
<protein>
    <recommendedName>
        <fullName evidence="3">Tetratricopeptide repeat protein</fullName>
    </recommendedName>
</protein>
<reference evidence="1" key="1">
    <citation type="journal article" date="2023" name="Int. J. Syst. Evol. Microbiol.">
        <title>Methylocystis iwaonis sp. nov., a type II methane-oxidizing bacterium from surface soil of a rice paddy field in Japan, and emended description of the genus Methylocystis (ex Whittenbury et al. 1970) Bowman et al. 1993.</title>
        <authorList>
            <person name="Kaise H."/>
            <person name="Sawadogo J.B."/>
            <person name="Alam M.S."/>
            <person name="Ueno C."/>
            <person name="Dianou D."/>
            <person name="Shinjo R."/>
            <person name="Asakawa S."/>
        </authorList>
    </citation>
    <scope>NUCLEOTIDE SEQUENCE</scope>
    <source>
        <strain evidence="1">LMG27198</strain>
    </source>
</reference>
<dbReference type="Gene3D" id="1.25.40.10">
    <property type="entry name" value="Tetratricopeptide repeat domain"/>
    <property type="match status" value="1"/>
</dbReference>
<proteinExistence type="predicted"/>
<sequence>MDIFREAEGVDFGTLPGPVDTLLQQGVVAYRSDRLRADRLFRQALDLAPEALAAYLCLYKIHTYMGNLDVAREAALDGLREAARQAGWPADPENWPKGQSNADGAARFALFTLKALSFIELKRGERAAADTLLGILARVDPAGSVGWPVIASLAEGAAA</sequence>
<dbReference type="Proteomes" id="UP001144323">
    <property type="component" value="Unassembled WGS sequence"/>
</dbReference>
<evidence type="ECO:0000313" key="1">
    <source>
        <dbReference type="EMBL" id="GLI91595.1"/>
    </source>
</evidence>
<keyword evidence="2" id="KW-1185">Reference proteome</keyword>